<dbReference type="PANTHER" id="PTHR43861:SF1">
    <property type="entry name" value="TRANS-ACONITATE 2-METHYLTRANSFERASE"/>
    <property type="match status" value="1"/>
</dbReference>
<protein>
    <submittedName>
        <fullName evidence="4">Bifunctional 3-demethylubiquinone-9 3-methyltransferase/ 2-octaprenyl-6-hydroxy phenol methylase</fullName>
    </submittedName>
</protein>
<dbReference type="EMBL" id="LT906449">
    <property type="protein sequence ID" value="SNV02764.1"/>
    <property type="molecule type" value="Genomic_DNA"/>
</dbReference>
<evidence type="ECO:0000259" key="3">
    <source>
        <dbReference type="Pfam" id="PF13649"/>
    </source>
</evidence>
<feature type="domain" description="Methyltransferase" evidence="3">
    <location>
        <begin position="55"/>
        <end position="145"/>
    </location>
</feature>
<dbReference type="PANTHER" id="PTHR43861">
    <property type="entry name" value="TRANS-ACONITATE 2-METHYLTRANSFERASE-RELATED"/>
    <property type="match status" value="1"/>
</dbReference>
<dbReference type="GO" id="GO:0032259">
    <property type="term" value="P:methylation"/>
    <property type="evidence" value="ECO:0007669"/>
    <property type="project" value="UniProtKB-KW"/>
</dbReference>
<accession>A0AAX2GUP2</accession>
<keyword evidence="1 4" id="KW-0489">Methyltransferase</keyword>
<dbReference type="CDD" id="cd02440">
    <property type="entry name" value="AdoMet_MTases"/>
    <property type="match status" value="1"/>
</dbReference>
<dbReference type="GO" id="GO:0008168">
    <property type="term" value="F:methyltransferase activity"/>
    <property type="evidence" value="ECO:0007669"/>
    <property type="project" value="UniProtKB-KW"/>
</dbReference>
<dbReference type="AlphaFoldDB" id="A0AAX2GUP2"/>
<organism evidence="4 5">
    <name type="scientific">Capnocytophaga haemolytica</name>
    <dbReference type="NCBI Taxonomy" id="45243"/>
    <lineage>
        <taxon>Bacteria</taxon>
        <taxon>Pseudomonadati</taxon>
        <taxon>Bacteroidota</taxon>
        <taxon>Flavobacteriia</taxon>
        <taxon>Flavobacteriales</taxon>
        <taxon>Flavobacteriaceae</taxon>
        <taxon>Capnocytophaga</taxon>
    </lineage>
</organism>
<keyword evidence="2" id="KW-0808">Transferase</keyword>
<name>A0AAX2GUP2_9FLAO</name>
<evidence type="ECO:0000313" key="4">
    <source>
        <dbReference type="EMBL" id="SNV02764.1"/>
    </source>
</evidence>
<dbReference type="Gene3D" id="3.40.50.150">
    <property type="entry name" value="Vaccinia Virus protein VP39"/>
    <property type="match status" value="1"/>
</dbReference>
<dbReference type="Proteomes" id="UP000215539">
    <property type="component" value="Chromosome 1"/>
</dbReference>
<proteinExistence type="predicted"/>
<gene>
    <name evidence="4" type="ORF">SAMEA44541418_00224</name>
</gene>
<evidence type="ECO:0000313" key="5">
    <source>
        <dbReference type="Proteomes" id="UP000215539"/>
    </source>
</evidence>
<dbReference type="SUPFAM" id="SSF53335">
    <property type="entry name" value="S-adenosyl-L-methionine-dependent methyltransferases"/>
    <property type="match status" value="1"/>
</dbReference>
<evidence type="ECO:0000256" key="2">
    <source>
        <dbReference type="ARBA" id="ARBA00022679"/>
    </source>
</evidence>
<dbReference type="InterPro" id="IPR041698">
    <property type="entry name" value="Methyltransf_25"/>
</dbReference>
<dbReference type="Gene3D" id="2.20.25.110">
    <property type="entry name" value="S-adenosyl-L-methionine-dependent methyltransferases"/>
    <property type="match status" value="1"/>
</dbReference>
<sequence length="252" mass="28315">MPYFCRVNSNHNIMSHQHDIQHFYDTIAAKYDLIFPLSPSHKAFFDSELSAGQRVLDIGAATGSLAAYLQHKGLEVTAIDLSESLIAQARAKGVAVLYKDMLTIGDLPHTYDAMINIGNTLPHLNGLSTVEHFLQQAHSKLRIGGKLIVQVVNFALYLAQRKEDYLGDLPLIDKPEVRFERSYYLKDAQTIRFKAVLDSHLHAEEDLTIITCEQFTELLAKVGFAQVQHYGNFKKEPFDEKTSKALVVVGNK</sequence>
<dbReference type="InterPro" id="IPR029063">
    <property type="entry name" value="SAM-dependent_MTases_sf"/>
</dbReference>
<reference evidence="4 5" key="1">
    <citation type="submission" date="2017-06" db="EMBL/GenBank/DDBJ databases">
        <authorList>
            <consortium name="Pathogen Informatics"/>
        </authorList>
    </citation>
    <scope>NUCLEOTIDE SEQUENCE [LARGE SCALE GENOMIC DNA]</scope>
    <source>
        <strain evidence="4 5">NCTC12947</strain>
    </source>
</reference>
<evidence type="ECO:0000256" key="1">
    <source>
        <dbReference type="ARBA" id="ARBA00022603"/>
    </source>
</evidence>
<dbReference type="Pfam" id="PF13649">
    <property type="entry name" value="Methyltransf_25"/>
    <property type="match status" value="1"/>
</dbReference>